<keyword evidence="8" id="KW-1185">Reference proteome</keyword>
<feature type="binding site" evidence="6">
    <location>
        <position position="170"/>
    </location>
    <ligand>
        <name>S-adenosyl-L-methionine</name>
        <dbReference type="ChEBI" id="CHEBI:59789"/>
    </ligand>
</feature>
<reference evidence="7 8" key="1">
    <citation type="submission" date="2013-04" db="EMBL/GenBank/DDBJ databases">
        <title>The Genome Sequence of Parabacteroides gordonii DSM 23371.</title>
        <authorList>
            <consortium name="The Broad Institute Genomics Platform"/>
            <person name="Earl A."/>
            <person name="Ward D."/>
            <person name="Feldgarden M."/>
            <person name="Gevers D."/>
            <person name="Martens E."/>
            <person name="Sakamoto M."/>
            <person name="Benno Y."/>
            <person name="Suzuki N."/>
            <person name="Matsunaga N."/>
            <person name="Koshihara K."/>
            <person name="Seki M."/>
            <person name="Komiya H."/>
            <person name="Walker B."/>
            <person name="Young S."/>
            <person name="Zeng Q."/>
            <person name="Gargeya S."/>
            <person name="Fitzgerald M."/>
            <person name="Haas B."/>
            <person name="Abouelleil A."/>
            <person name="Allen A.W."/>
            <person name="Alvarado L."/>
            <person name="Arachchi H.M."/>
            <person name="Berlin A.M."/>
            <person name="Chapman S.B."/>
            <person name="Gainer-Dewar J."/>
            <person name="Goldberg J."/>
            <person name="Griggs A."/>
            <person name="Gujja S."/>
            <person name="Hansen M."/>
            <person name="Howarth C."/>
            <person name="Imamovic A."/>
            <person name="Ireland A."/>
            <person name="Larimer J."/>
            <person name="McCowan C."/>
            <person name="Murphy C."/>
            <person name="Pearson M."/>
            <person name="Poon T.W."/>
            <person name="Priest M."/>
            <person name="Roberts A."/>
            <person name="Saif S."/>
            <person name="Shea T."/>
            <person name="Sisk P."/>
            <person name="Sykes S."/>
            <person name="Wortman J."/>
            <person name="Nusbaum C."/>
            <person name="Birren B."/>
        </authorList>
    </citation>
    <scope>NUCLEOTIDE SEQUENCE [LARGE SCALE GENOMIC DNA]</scope>
    <source>
        <strain evidence="7 8">MS-1</strain>
    </source>
</reference>
<dbReference type="NCBIfam" id="NF001785">
    <property type="entry name" value="PRK00517.2-2"/>
    <property type="match status" value="1"/>
</dbReference>
<keyword evidence="7" id="KW-0689">Ribosomal protein</keyword>
<feature type="binding site" evidence="6">
    <location>
        <position position="235"/>
    </location>
    <ligand>
        <name>S-adenosyl-L-methionine</name>
        <dbReference type="ChEBI" id="CHEBI:59789"/>
    </ligand>
</feature>
<dbReference type="AlphaFoldDB" id="A0A0F5JT42"/>
<accession>A0A0F5JT42</accession>
<evidence type="ECO:0000313" key="7">
    <source>
        <dbReference type="EMBL" id="KKB60527.1"/>
    </source>
</evidence>
<evidence type="ECO:0000256" key="4">
    <source>
        <dbReference type="ARBA" id="ARBA00022679"/>
    </source>
</evidence>
<dbReference type="Gene3D" id="3.40.50.150">
    <property type="entry name" value="Vaccinia Virus protein VP39"/>
    <property type="match status" value="1"/>
</dbReference>
<dbReference type="GO" id="GO:0005840">
    <property type="term" value="C:ribosome"/>
    <property type="evidence" value="ECO:0007669"/>
    <property type="project" value="UniProtKB-KW"/>
</dbReference>
<dbReference type="GO" id="GO:0032259">
    <property type="term" value="P:methylation"/>
    <property type="evidence" value="ECO:0007669"/>
    <property type="project" value="UniProtKB-KW"/>
</dbReference>
<dbReference type="PATRIC" id="fig|1203610.3.peg.428"/>
<dbReference type="EMBL" id="AQHW01000002">
    <property type="protein sequence ID" value="KKB60527.1"/>
    <property type="molecule type" value="Genomic_DNA"/>
</dbReference>
<evidence type="ECO:0000256" key="3">
    <source>
        <dbReference type="ARBA" id="ARBA00022603"/>
    </source>
</evidence>
<dbReference type="STRING" id="1203610.HMPREF1536_00408"/>
<keyword evidence="5 6" id="KW-0949">S-adenosyl-L-methionine</keyword>
<keyword evidence="2 6" id="KW-0963">Cytoplasm</keyword>
<dbReference type="Pfam" id="PF06325">
    <property type="entry name" value="PrmA"/>
    <property type="match status" value="1"/>
</dbReference>
<keyword evidence="3 6" id="KW-0489">Methyltransferase</keyword>
<sequence length="299" mass="34010">MKYSIPLPLQITKDKNMNYYELKFTYESPVETTVINDILAAELGEIGFESFTESEDGLLAYISDSLYNVNTLQDKLKEFPLENVAIHYTAQEVEGKDWNEEWEKNYFKPIRIGNDCIIRASFHEPEPGYTYNIVIDPKMAFGTGNHETTFLMISEMLKLDLEGKDLLDMGCGTAVLAILAKMKKAGKVVGIDIDEWAYNNALENTRLNNTEDIQVALGGAEQIPAFGQFDIVFANINRNILLNDIKHYTECMKPGALLFMSGFYTQDIPFIREECERNGLIFLSHAEKNNWVAVKTQKP</sequence>
<evidence type="ECO:0000256" key="5">
    <source>
        <dbReference type="ARBA" id="ARBA00022691"/>
    </source>
</evidence>
<dbReference type="PANTHER" id="PTHR43648">
    <property type="entry name" value="ELECTRON TRANSFER FLAVOPROTEIN BETA SUBUNIT LYSINE METHYLTRANSFERASE"/>
    <property type="match status" value="1"/>
</dbReference>
<dbReference type="EC" id="2.1.1.-" evidence="6"/>
<protein>
    <recommendedName>
        <fullName evidence="6">Ribosomal protein L11 methyltransferase</fullName>
        <shortName evidence="6">L11 Mtase</shortName>
        <ecNumber evidence="6">2.1.1.-</ecNumber>
    </recommendedName>
</protein>
<comment type="similarity">
    <text evidence="1 6">Belongs to the methyltransferase superfamily. PrmA family.</text>
</comment>
<dbReference type="InterPro" id="IPR050078">
    <property type="entry name" value="Ribosomal_L11_MeTrfase_PrmA"/>
</dbReference>
<evidence type="ECO:0000313" key="8">
    <source>
        <dbReference type="Proteomes" id="UP000033035"/>
    </source>
</evidence>
<comment type="catalytic activity">
    <reaction evidence="6">
        <text>L-lysyl-[protein] + 3 S-adenosyl-L-methionine = N(6),N(6),N(6)-trimethyl-L-lysyl-[protein] + 3 S-adenosyl-L-homocysteine + 3 H(+)</text>
        <dbReference type="Rhea" id="RHEA:54192"/>
        <dbReference type="Rhea" id="RHEA-COMP:9752"/>
        <dbReference type="Rhea" id="RHEA-COMP:13826"/>
        <dbReference type="ChEBI" id="CHEBI:15378"/>
        <dbReference type="ChEBI" id="CHEBI:29969"/>
        <dbReference type="ChEBI" id="CHEBI:57856"/>
        <dbReference type="ChEBI" id="CHEBI:59789"/>
        <dbReference type="ChEBI" id="CHEBI:61961"/>
    </reaction>
</comment>
<dbReference type="InterPro" id="IPR004498">
    <property type="entry name" value="Ribosomal_PrmA_MeTrfase"/>
</dbReference>
<comment type="function">
    <text evidence="6">Methylates ribosomal protein L11.</text>
</comment>
<proteinExistence type="inferred from homology"/>
<name>A0A0F5JT42_9BACT</name>
<dbReference type="GO" id="GO:0005737">
    <property type="term" value="C:cytoplasm"/>
    <property type="evidence" value="ECO:0007669"/>
    <property type="project" value="UniProtKB-SubCell"/>
</dbReference>
<dbReference type="CDD" id="cd02440">
    <property type="entry name" value="AdoMet_MTases"/>
    <property type="match status" value="1"/>
</dbReference>
<dbReference type="SUPFAM" id="SSF53335">
    <property type="entry name" value="S-adenosyl-L-methionine-dependent methyltransferases"/>
    <property type="match status" value="1"/>
</dbReference>
<dbReference type="GO" id="GO:0016279">
    <property type="term" value="F:protein-lysine N-methyltransferase activity"/>
    <property type="evidence" value="ECO:0007669"/>
    <property type="project" value="RHEA"/>
</dbReference>
<dbReference type="PANTHER" id="PTHR43648:SF1">
    <property type="entry name" value="ELECTRON TRANSFER FLAVOPROTEIN BETA SUBUNIT LYSINE METHYLTRANSFERASE"/>
    <property type="match status" value="1"/>
</dbReference>
<evidence type="ECO:0000256" key="1">
    <source>
        <dbReference type="ARBA" id="ARBA00009741"/>
    </source>
</evidence>
<dbReference type="Proteomes" id="UP000033035">
    <property type="component" value="Unassembled WGS sequence"/>
</dbReference>
<feature type="binding site" evidence="6">
    <location>
        <position position="192"/>
    </location>
    <ligand>
        <name>S-adenosyl-L-methionine</name>
        <dbReference type="ChEBI" id="CHEBI:59789"/>
    </ligand>
</feature>
<evidence type="ECO:0000256" key="6">
    <source>
        <dbReference type="HAMAP-Rule" id="MF_00735"/>
    </source>
</evidence>
<feature type="binding site" evidence="6">
    <location>
        <position position="149"/>
    </location>
    <ligand>
        <name>S-adenosyl-L-methionine</name>
        <dbReference type="ChEBI" id="CHEBI:59789"/>
    </ligand>
</feature>
<dbReference type="HAMAP" id="MF_00735">
    <property type="entry name" value="Methyltr_PrmA"/>
    <property type="match status" value="1"/>
</dbReference>
<comment type="caution">
    <text evidence="7">The sequence shown here is derived from an EMBL/GenBank/DDBJ whole genome shotgun (WGS) entry which is preliminary data.</text>
</comment>
<comment type="subcellular location">
    <subcellularLocation>
        <location evidence="6">Cytoplasm</location>
    </subcellularLocation>
</comment>
<keyword evidence="4 6" id="KW-0808">Transferase</keyword>
<evidence type="ECO:0000256" key="2">
    <source>
        <dbReference type="ARBA" id="ARBA00022490"/>
    </source>
</evidence>
<organism evidence="7 8">
    <name type="scientific">Parabacteroides gordonii MS-1 = DSM 23371</name>
    <dbReference type="NCBI Taxonomy" id="1203610"/>
    <lineage>
        <taxon>Bacteria</taxon>
        <taxon>Pseudomonadati</taxon>
        <taxon>Bacteroidota</taxon>
        <taxon>Bacteroidia</taxon>
        <taxon>Bacteroidales</taxon>
        <taxon>Tannerellaceae</taxon>
        <taxon>Parabacteroides</taxon>
    </lineage>
</organism>
<dbReference type="HOGENOM" id="CLU_049382_0_0_10"/>
<keyword evidence="7" id="KW-0687">Ribonucleoprotein</keyword>
<dbReference type="InterPro" id="IPR029063">
    <property type="entry name" value="SAM-dependent_MTases_sf"/>
</dbReference>
<gene>
    <name evidence="6" type="primary">prmA</name>
    <name evidence="7" type="ORF">HMPREF1536_00408</name>
</gene>